<protein>
    <recommendedName>
        <fullName evidence="2">MULE transposase domain-containing protein</fullName>
    </recommendedName>
</protein>
<dbReference type="PANTHER" id="PTHR31973">
    <property type="entry name" value="POLYPROTEIN, PUTATIVE-RELATED"/>
    <property type="match status" value="1"/>
</dbReference>
<dbReference type="PANTHER" id="PTHR31973:SF187">
    <property type="entry name" value="MUTATOR TRANSPOSASE MUDRA PROTEIN"/>
    <property type="match status" value="1"/>
</dbReference>
<evidence type="ECO:0000313" key="3">
    <source>
        <dbReference type="EMBL" id="MCL7023791.1"/>
    </source>
</evidence>
<dbReference type="Pfam" id="PF10551">
    <property type="entry name" value="MULE"/>
    <property type="match status" value="1"/>
</dbReference>
<gene>
    <name evidence="3" type="ORF">MKW94_010024</name>
</gene>
<keyword evidence="4" id="KW-1185">Reference proteome</keyword>
<dbReference type="AlphaFoldDB" id="A0AA41RSX9"/>
<feature type="region of interest" description="Disordered" evidence="1">
    <location>
        <begin position="44"/>
        <end position="66"/>
    </location>
</feature>
<accession>A0AA41RSX9</accession>
<dbReference type="EMBL" id="JAJJMA010026454">
    <property type="protein sequence ID" value="MCL7023791.1"/>
    <property type="molecule type" value="Genomic_DNA"/>
</dbReference>
<evidence type="ECO:0000313" key="4">
    <source>
        <dbReference type="Proteomes" id="UP001177140"/>
    </source>
</evidence>
<organism evidence="3 4">
    <name type="scientific">Papaver nudicaule</name>
    <name type="common">Iceland poppy</name>
    <dbReference type="NCBI Taxonomy" id="74823"/>
    <lineage>
        <taxon>Eukaryota</taxon>
        <taxon>Viridiplantae</taxon>
        <taxon>Streptophyta</taxon>
        <taxon>Embryophyta</taxon>
        <taxon>Tracheophyta</taxon>
        <taxon>Spermatophyta</taxon>
        <taxon>Magnoliopsida</taxon>
        <taxon>Ranunculales</taxon>
        <taxon>Papaveraceae</taxon>
        <taxon>Papaveroideae</taxon>
        <taxon>Papaver</taxon>
    </lineage>
</organism>
<feature type="compositionally biased region" description="Polar residues" evidence="1">
    <location>
        <begin position="46"/>
        <end position="66"/>
    </location>
</feature>
<sequence>MDELRYYPTKGGLVVGKSKRAEHLNLEKMPDYRPEEDLDFLPILQPKQTSGKGIQDDSSSVGSQASTVVDPLQSDADFFDLLDDEYIFESTYTSGGTINEAVIPDEDQDSEDEDPPQEPEINDDEEINITGQIQATLASTLEFKEFVENTQNIGGDHELSENQEFVEKLFIGQQWLSKVQCRDYLKDLALDMNYCMVQKKNKEKIQSYKCKDETCEWFVYCSRLSDGQTFECKKGNFIHTCESYHGLKHPLANARWVAKVMLECYKAHPKYKPRDFMAEVKKNHKVEISYYTAWHAYHLCNEKLLGSYEEGYSLLPALCDQILKENPRNIASLRTDPSNDRFHSLCIAYRASIKGFLESGRPFLGLDGCHLLGKYGGTLLAIMSLDGNNGLYPIAIYICQSECKETWTHFLGIMAAELKQHKRALTFISDRQKGLIEGVSSNFGDVNHQHRYCFRHLYKNFKKSHPGKNLEFIAWRAARSFSEVGHQIWMDRLKEAKESAPGWFDREAAATWSRCYFDRSSKCEHVTSNLCEAFNSWILDLRRLHIVKLLVPAMHGKYVEYHVCMLSVQVCVAEQQTITSKYVHPYMSVDNYRKLYAPCIGPLYDKALWPK</sequence>
<dbReference type="Proteomes" id="UP001177140">
    <property type="component" value="Unassembled WGS sequence"/>
</dbReference>
<feature type="region of interest" description="Disordered" evidence="1">
    <location>
        <begin position="97"/>
        <end position="127"/>
    </location>
</feature>
<dbReference type="InterPro" id="IPR018289">
    <property type="entry name" value="MULE_transposase_dom"/>
</dbReference>
<comment type="caution">
    <text evidence="3">The sequence shown here is derived from an EMBL/GenBank/DDBJ whole genome shotgun (WGS) entry which is preliminary data.</text>
</comment>
<feature type="non-terminal residue" evidence="3">
    <location>
        <position position="1"/>
    </location>
</feature>
<proteinExistence type="predicted"/>
<feature type="domain" description="MULE transposase" evidence="2">
    <location>
        <begin position="364"/>
        <end position="460"/>
    </location>
</feature>
<evidence type="ECO:0000259" key="2">
    <source>
        <dbReference type="Pfam" id="PF10551"/>
    </source>
</evidence>
<feature type="compositionally biased region" description="Acidic residues" evidence="1">
    <location>
        <begin position="103"/>
        <end position="127"/>
    </location>
</feature>
<reference evidence="3" key="1">
    <citation type="submission" date="2022-03" db="EMBL/GenBank/DDBJ databases">
        <title>A functionally conserved STORR gene fusion in Papaver species that diverged 16.8 million years ago.</title>
        <authorList>
            <person name="Catania T."/>
        </authorList>
    </citation>
    <scope>NUCLEOTIDE SEQUENCE</scope>
    <source>
        <strain evidence="3">S-191538</strain>
    </source>
</reference>
<name>A0AA41RSX9_PAPNU</name>
<evidence type="ECO:0000256" key="1">
    <source>
        <dbReference type="SAM" id="MobiDB-lite"/>
    </source>
</evidence>